<gene>
    <name evidence="14" type="ORF">GSCOC_T00013910001</name>
</gene>
<dbReference type="GO" id="GO:0001093">
    <property type="term" value="F:TFIIB-class transcription factor binding"/>
    <property type="evidence" value="ECO:0007669"/>
    <property type="project" value="EnsemblPlants"/>
</dbReference>
<dbReference type="OrthoDB" id="511529at2759"/>
<evidence type="ECO:0000256" key="10">
    <source>
        <dbReference type="ARBA" id="ARBA00042630"/>
    </source>
</evidence>
<comment type="function">
    <text evidence="11">General activator of RNA polymerase III transcription. Factor exclusively required for RNA polymerase III transcription of genes with promoter elements upstream of the initiation sites. Contributes to the regulation of gene expression; functions as activator in the absence of oxidative stress. Down-regulates expression of target genes in response to oxidative stress. Overexpression protects cells against apoptosis in response to oxidative stress.</text>
</comment>
<dbReference type="Gramene" id="CDO96782">
    <property type="protein sequence ID" value="CDO96782"/>
    <property type="gene ID" value="GSCOC_T00013910001"/>
</dbReference>
<dbReference type="AlphaFoldDB" id="A0A068TLD7"/>
<dbReference type="InParanoid" id="A0A068TLD7"/>
<dbReference type="Gene3D" id="1.10.472.10">
    <property type="entry name" value="Cyclin-like"/>
    <property type="match status" value="2"/>
</dbReference>
<dbReference type="GO" id="GO:0008270">
    <property type="term" value="F:zinc ion binding"/>
    <property type="evidence" value="ECO:0007669"/>
    <property type="project" value="UniProtKB-KW"/>
</dbReference>
<dbReference type="InterPro" id="IPR000812">
    <property type="entry name" value="TFIIB"/>
</dbReference>
<name>A0A068TLD7_COFCA</name>
<keyword evidence="2" id="KW-0479">Metal-binding</keyword>
<dbReference type="InterPro" id="IPR036915">
    <property type="entry name" value="Cyclin-like_sf"/>
</dbReference>
<dbReference type="InterPro" id="IPR053340">
    <property type="entry name" value="PTF2"/>
</dbReference>
<dbReference type="GO" id="GO:0003690">
    <property type="term" value="F:double-stranded DNA binding"/>
    <property type="evidence" value="ECO:0007669"/>
    <property type="project" value="EnsemblPlants"/>
</dbReference>
<dbReference type="FunCoup" id="A0A068TLD7">
    <property type="interactions" value="111"/>
</dbReference>
<dbReference type="EMBL" id="HG739085">
    <property type="protein sequence ID" value="CDO96782.1"/>
    <property type="molecule type" value="Genomic_DNA"/>
</dbReference>
<dbReference type="PANTHER" id="PTHR48428">
    <property type="entry name" value="PLANT-SPECIFIC TFIIB-RELATED PROTEIN PTF2"/>
    <property type="match status" value="1"/>
</dbReference>
<keyword evidence="3" id="KW-0863">Zinc-finger</keyword>
<feature type="domain" description="TFIIB-type" evidence="12">
    <location>
        <begin position="7"/>
        <end position="35"/>
    </location>
</feature>
<keyword evidence="15" id="KW-1185">Reference proteome</keyword>
<dbReference type="InterPro" id="IPR054078">
    <property type="entry name" value="BRF2-like_C"/>
</dbReference>
<evidence type="ECO:0000256" key="4">
    <source>
        <dbReference type="ARBA" id="ARBA00022833"/>
    </source>
</evidence>
<dbReference type="GO" id="GO:0070063">
    <property type="term" value="F:RNA polymerase binding"/>
    <property type="evidence" value="ECO:0007669"/>
    <property type="project" value="EnsemblPlants"/>
</dbReference>
<dbReference type="GO" id="GO:0005634">
    <property type="term" value="C:nucleus"/>
    <property type="evidence" value="ECO:0007669"/>
    <property type="project" value="UniProtKB-SubCell"/>
</dbReference>
<dbReference type="PhylomeDB" id="A0A068TLD7"/>
<reference evidence="15" key="1">
    <citation type="journal article" date="2014" name="Science">
        <title>The coffee genome provides insight into the convergent evolution of caffeine biosynthesis.</title>
        <authorList>
            <person name="Denoeud F."/>
            <person name="Carretero-Paulet L."/>
            <person name="Dereeper A."/>
            <person name="Droc G."/>
            <person name="Guyot R."/>
            <person name="Pietrella M."/>
            <person name="Zheng C."/>
            <person name="Alberti A."/>
            <person name="Anthony F."/>
            <person name="Aprea G."/>
            <person name="Aury J.M."/>
            <person name="Bento P."/>
            <person name="Bernard M."/>
            <person name="Bocs S."/>
            <person name="Campa C."/>
            <person name="Cenci A."/>
            <person name="Combes M.C."/>
            <person name="Crouzillat D."/>
            <person name="Da Silva C."/>
            <person name="Daddiego L."/>
            <person name="De Bellis F."/>
            <person name="Dussert S."/>
            <person name="Garsmeur O."/>
            <person name="Gayraud T."/>
            <person name="Guignon V."/>
            <person name="Jahn K."/>
            <person name="Jamilloux V."/>
            <person name="Joet T."/>
            <person name="Labadie K."/>
            <person name="Lan T."/>
            <person name="Leclercq J."/>
            <person name="Lepelley M."/>
            <person name="Leroy T."/>
            <person name="Li L.T."/>
            <person name="Librado P."/>
            <person name="Lopez L."/>
            <person name="Munoz A."/>
            <person name="Noel B."/>
            <person name="Pallavicini A."/>
            <person name="Perrotta G."/>
            <person name="Poncet V."/>
            <person name="Pot D."/>
            <person name="Priyono X."/>
            <person name="Rigoreau M."/>
            <person name="Rouard M."/>
            <person name="Rozas J."/>
            <person name="Tranchant-Dubreuil C."/>
            <person name="VanBuren R."/>
            <person name="Zhang Q."/>
            <person name="Andrade A.C."/>
            <person name="Argout X."/>
            <person name="Bertrand B."/>
            <person name="de Kochko A."/>
            <person name="Graziosi G."/>
            <person name="Henry R.J."/>
            <person name="Jayarama X."/>
            <person name="Ming R."/>
            <person name="Nagai C."/>
            <person name="Rounsley S."/>
            <person name="Sankoff D."/>
            <person name="Giuliano G."/>
            <person name="Albert V.A."/>
            <person name="Wincker P."/>
            <person name="Lashermes P."/>
        </authorList>
    </citation>
    <scope>NUCLEOTIDE SEQUENCE [LARGE SCALE GENOMIC DNA]</scope>
    <source>
        <strain evidence="15">cv. DH200-94</strain>
    </source>
</reference>
<evidence type="ECO:0000256" key="1">
    <source>
        <dbReference type="ARBA" id="ARBA00004123"/>
    </source>
</evidence>
<dbReference type="GO" id="GO:0009793">
    <property type="term" value="P:embryo development ending in seed dormancy"/>
    <property type="evidence" value="ECO:0007669"/>
    <property type="project" value="EnsemblPlants"/>
</dbReference>
<sequence length="524" mass="59517">MESSGSCKNCSKRTLVVDGDTGNLVCSSCGVVQDFENFQAHIGGITGPTGTFVRVGTAGSGSVYSYKQTKVYQAQKLIEDLIFKLGLAASRYDEVKAMVERITEGEYGQGRWFPIFVGACAYVVLRKDKKSLPIVEVANVVGCDISELGRMVHRVVDFLDLKLPEFDIVSSFERAIRSCPSFSGVEEEIVGRMLKQGVFLVQCSMKWYLTTGRRPMPIVAAILVFVAELNQVHVKIEEVAKELYVAVRTCKKRYKELLERLVKVAQLLPWGKDITVKNIIRNASSVIQYMELKSSSRCSGKNRFDHVGFDLDDLVADCLNKEIRYRYDTCDVEKDLQYFEVENSPTLRIEGTNNLQISHECLAMIYSNFLDRLPLIKSSAEIEEADWTKQEKGYDIYTCREWWTGKSEMSKKLLLKQIIEKDVGLNANPPSFDRGNLTYQRRREKINAAKSRIQRILHPSEAGFGDGKDLCLAQCISANNKRKIQVDVDWEDLIIETLLLHQVREEEIEKGYYNALLDLHVFNL</sequence>
<evidence type="ECO:0000256" key="7">
    <source>
        <dbReference type="ARBA" id="ARBA00023163"/>
    </source>
</evidence>
<dbReference type="CDD" id="cd00043">
    <property type="entry name" value="CYCLIN_SF"/>
    <property type="match status" value="1"/>
</dbReference>
<feature type="domain" description="BRF2-like C-terminal" evidence="13">
    <location>
        <begin position="191"/>
        <end position="279"/>
    </location>
</feature>
<evidence type="ECO:0000256" key="2">
    <source>
        <dbReference type="ARBA" id="ARBA00022723"/>
    </source>
</evidence>
<protein>
    <recommendedName>
        <fullName evidence="9">Transcription factor IIIB 50 kDa subunit</fullName>
    </recommendedName>
    <alternativeName>
        <fullName evidence="10">B-related factor 2</fullName>
    </alternativeName>
</protein>
<evidence type="ECO:0000259" key="13">
    <source>
        <dbReference type="Pfam" id="PF21886"/>
    </source>
</evidence>
<dbReference type="PRINTS" id="PR00685">
    <property type="entry name" value="TIFACTORIIB"/>
</dbReference>
<dbReference type="STRING" id="49390.A0A068TLD7"/>
<dbReference type="PANTHER" id="PTHR48428:SF1">
    <property type="entry name" value="PLANT-SPECIFIC TFIIB-RELATED PROTEIN PTF2"/>
    <property type="match status" value="1"/>
</dbReference>
<keyword evidence="4" id="KW-0862">Zinc</keyword>
<dbReference type="Proteomes" id="UP000295252">
    <property type="component" value="Chromosome IV"/>
</dbReference>
<evidence type="ECO:0000256" key="11">
    <source>
        <dbReference type="ARBA" id="ARBA00045875"/>
    </source>
</evidence>
<evidence type="ECO:0000256" key="5">
    <source>
        <dbReference type="ARBA" id="ARBA00023015"/>
    </source>
</evidence>
<keyword evidence="6" id="KW-0010">Activator</keyword>
<keyword evidence="7" id="KW-0804">Transcription</keyword>
<dbReference type="InterPro" id="IPR013137">
    <property type="entry name" value="Znf_TFIIB"/>
</dbReference>
<evidence type="ECO:0000256" key="6">
    <source>
        <dbReference type="ARBA" id="ARBA00023159"/>
    </source>
</evidence>
<dbReference type="GO" id="GO:0070897">
    <property type="term" value="P:transcription preinitiation complex assembly"/>
    <property type="evidence" value="ECO:0007669"/>
    <property type="project" value="InterPro"/>
</dbReference>
<dbReference type="OMA" id="GWTKDMV"/>
<evidence type="ECO:0000313" key="15">
    <source>
        <dbReference type="Proteomes" id="UP000295252"/>
    </source>
</evidence>
<accession>A0A068TLD7</accession>
<evidence type="ECO:0000256" key="3">
    <source>
        <dbReference type="ARBA" id="ARBA00022771"/>
    </source>
</evidence>
<evidence type="ECO:0000256" key="9">
    <source>
        <dbReference type="ARBA" id="ARBA00039848"/>
    </source>
</evidence>
<organism evidence="14 15">
    <name type="scientific">Coffea canephora</name>
    <name type="common">Robusta coffee</name>
    <dbReference type="NCBI Taxonomy" id="49390"/>
    <lineage>
        <taxon>Eukaryota</taxon>
        <taxon>Viridiplantae</taxon>
        <taxon>Streptophyta</taxon>
        <taxon>Embryophyta</taxon>
        <taxon>Tracheophyta</taxon>
        <taxon>Spermatophyta</taxon>
        <taxon>Magnoliopsida</taxon>
        <taxon>eudicotyledons</taxon>
        <taxon>Gunneridae</taxon>
        <taxon>Pentapetalae</taxon>
        <taxon>asterids</taxon>
        <taxon>lamiids</taxon>
        <taxon>Gentianales</taxon>
        <taxon>Rubiaceae</taxon>
        <taxon>Ixoroideae</taxon>
        <taxon>Gardenieae complex</taxon>
        <taxon>Bertiereae - Coffeeae clade</taxon>
        <taxon>Coffeeae</taxon>
        <taxon>Coffea</taxon>
    </lineage>
</organism>
<keyword evidence="5" id="KW-0805">Transcription regulation</keyword>
<dbReference type="Pfam" id="PF21886">
    <property type="entry name" value="BRF2-like_C_cyclin_rpt"/>
    <property type="match status" value="1"/>
</dbReference>
<keyword evidence="8" id="KW-0539">Nucleus</keyword>
<dbReference type="GO" id="GO:0009846">
    <property type="term" value="P:pollen germination"/>
    <property type="evidence" value="ECO:0007669"/>
    <property type="project" value="EnsemblPlants"/>
</dbReference>
<comment type="subcellular location">
    <subcellularLocation>
        <location evidence="1">Nucleus</location>
    </subcellularLocation>
</comment>
<evidence type="ECO:0000259" key="12">
    <source>
        <dbReference type="Pfam" id="PF08271"/>
    </source>
</evidence>
<evidence type="ECO:0000256" key="8">
    <source>
        <dbReference type="ARBA" id="ARBA00023242"/>
    </source>
</evidence>
<proteinExistence type="predicted"/>
<evidence type="ECO:0000313" key="14">
    <source>
        <dbReference type="EMBL" id="CDO96782.1"/>
    </source>
</evidence>
<dbReference type="GO" id="GO:0042803">
    <property type="term" value="F:protein homodimerization activity"/>
    <property type="evidence" value="ECO:0007669"/>
    <property type="project" value="EnsemblPlants"/>
</dbReference>
<dbReference type="Gene3D" id="2.20.25.10">
    <property type="match status" value="1"/>
</dbReference>
<dbReference type="SUPFAM" id="SSF47954">
    <property type="entry name" value="Cyclin-like"/>
    <property type="match status" value="2"/>
</dbReference>
<dbReference type="SUPFAM" id="SSF57783">
    <property type="entry name" value="Zinc beta-ribbon"/>
    <property type="match status" value="1"/>
</dbReference>
<dbReference type="Pfam" id="PF08271">
    <property type="entry name" value="Zn_Ribbon_TF"/>
    <property type="match status" value="1"/>
</dbReference>